<organism evidence="2 3">
    <name type="scientific">Sulfurisoma sediminicola</name>
    <dbReference type="NCBI Taxonomy" id="1381557"/>
    <lineage>
        <taxon>Bacteria</taxon>
        <taxon>Pseudomonadati</taxon>
        <taxon>Pseudomonadota</taxon>
        <taxon>Betaproteobacteria</taxon>
        <taxon>Nitrosomonadales</taxon>
        <taxon>Sterolibacteriaceae</taxon>
        <taxon>Sulfurisoma</taxon>
    </lineage>
</organism>
<proteinExistence type="predicted"/>
<dbReference type="SMART" id="SM00155">
    <property type="entry name" value="PLDc"/>
    <property type="match status" value="2"/>
</dbReference>
<dbReference type="PANTHER" id="PTHR21248">
    <property type="entry name" value="CARDIOLIPIN SYNTHASE"/>
    <property type="match status" value="1"/>
</dbReference>
<comment type="caution">
    <text evidence="2">The sequence shown here is derived from an EMBL/GenBank/DDBJ whole genome shotgun (WGS) entry which is preliminary data.</text>
</comment>
<evidence type="ECO:0000259" key="1">
    <source>
        <dbReference type="PROSITE" id="PS50035"/>
    </source>
</evidence>
<gene>
    <name evidence="2" type="ORF">DFR35_1920</name>
</gene>
<dbReference type="RefSeq" id="WP_121241977.1">
    <property type="nucleotide sequence ID" value="NZ_BHVV01000008.1"/>
</dbReference>
<feature type="domain" description="PLD phosphodiesterase" evidence="1">
    <location>
        <begin position="171"/>
        <end position="198"/>
    </location>
</feature>
<evidence type="ECO:0000313" key="2">
    <source>
        <dbReference type="EMBL" id="RLJ65262.1"/>
    </source>
</evidence>
<dbReference type="Pfam" id="PF13091">
    <property type="entry name" value="PLDc_2"/>
    <property type="match status" value="2"/>
</dbReference>
<dbReference type="PANTHER" id="PTHR21248:SF12">
    <property type="entry name" value="CARDIOLIPIN SYNTHASE C"/>
    <property type="match status" value="1"/>
</dbReference>
<feature type="domain" description="PLD phosphodiesterase" evidence="1">
    <location>
        <begin position="413"/>
        <end position="440"/>
    </location>
</feature>
<accession>A0A497XE30</accession>
<dbReference type="OrthoDB" id="9814092at2"/>
<dbReference type="Gene3D" id="3.30.870.10">
    <property type="entry name" value="Endonuclease Chain A"/>
    <property type="match status" value="2"/>
</dbReference>
<sequence>MPLPECFRRLLGQCVAVGTVLLLVSGCAGLPTDIERKESRALTDTETTRLGQASVSLRQAHPDESGFRLLRSGVDALLARLVLAEAAQRSLDVQYYIWHDDLTGRHFANALLRAADRGVRVRVLLDDVGVKPKDEVLLSLTAHPNIEIRLFNPVASRSFRSLSAIGDLPRVNRRMHNKAVIADNQVAILGGRNIGDEYFGAHGEVAFGDLDVLTIGAGVKDVSAAFDRFWNSQVVFPVAALTGNEADSAGLVALRAKLKVFVEEQRDSRYVTAAKADLAVRLAAGSEGMFWGKAHVLFDDPDKIARPPAATEGRLLPQLGRFRSSIRESLLIVSPYFVPGEAGVTWLRALVARGVRVTVLTNSLAATDVGIVHAGYQRYRDALLEGGIRLYELKPEAIEHGRATERKGSLSGSRASLHAKTFVFDRKSVFIGSLNLDPRSIELNTEIGVVCESAPLAEELGGTLERNLDSIAWRLERSVEASGDARIVWVEKTAEGERRHAEEPGVSEWRRFSLWFLGLLPIESQL</sequence>
<dbReference type="CDD" id="cd09113">
    <property type="entry name" value="PLDc_ymdC_like_2"/>
    <property type="match status" value="1"/>
</dbReference>
<name>A0A497XE30_9PROT</name>
<evidence type="ECO:0000313" key="3">
    <source>
        <dbReference type="Proteomes" id="UP000268908"/>
    </source>
</evidence>
<dbReference type="PROSITE" id="PS50035">
    <property type="entry name" value="PLD"/>
    <property type="match status" value="2"/>
</dbReference>
<dbReference type="GO" id="GO:0030572">
    <property type="term" value="F:phosphatidyltransferase activity"/>
    <property type="evidence" value="ECO:0007669"/>
    <property type="project" value="UniProtKB-ARBA"/>
</dbReference>
<dbReference type="AlphaFoldDB" id="A0A497XE30"/>
<dbReference type="InterPro" id="IPR025202">
    <property type="entry name" value="PLD-like_dom"/>
</dbReference>
<dbReference type="SUPFAM" id="SSF56024">
    <property type="entry name" value="Phospholipase D/nuclease"/>
    <property type="match status" value="2"/>
</dbReference>
<dbReference type="GO" id="GO:0032049">
    <property type="term" value="P:cardiolipin biosynthetic process"/>
    <property type="evidence" value="ECO:0007669"/>
    <property type="project" value="UniProtKB-ARBA"/>
</dbReference>
<reference evidence="2" key="1">
    <citation type="submission" date="2018-10" db="EMBL/GenBank/DDBJ databases">
        <title>Genomic Encyclopedia of Type Strains, Phase IV (KMG-IV): sequencing the most valuable type-strain genomes for metagenomic binning, comparative biology and taxonomic classification.</title>
        <authorList>
            <person name="Goeker M."/>
        </authorList>
    </citation>
    <scope>NUCLEOTIDE SEQUENCE [LARGE SCALE GENOMIC DNA]</scope>
    <source>
        <strain evidence="2">DSM 26916</strain>
    </source>
</reference>
<keyword evidence="3" id="KW-1185">Reference proteome</keyword>
<dbReference type="CDD" id="cd09111">
    <property type="entry name" value="PLDc_ymdC_like_1"/>
    <property type="match status" value="1"/>
</dbReference>
<protein>
    <submittedName>
        <fullName evidence="2">Putative cardiolipin synthase</fullName>
    </submittedName>
</protein>
<dbReference type="InterPro" id="IPR001736">
    <property type="entry name" value="PLipase_D/transphosphatidylase"/>
</dbReference>
<dbReference type="Proteomes" id="UP000268908">
    <property type="component" value="Unassembled WGS sequence"/>
</dbReference>
<dbReference type="EMBL" id="RCCI01000005">
    <property type="protein sequence ID" value="RLJ65262.1"/>
    <property type="molecule type" value="Genomic_DNA"/>
</dbReference>